<evidence type="ECO:0000256" key="2">
    <source>
        <dbReference type="ARBA" id="ARBA00022723"/>
    </source>
</evidence>
<comment type="subcellular location">
    <subcellularLocation>
        <location evidence="1">Nucleus</location>
    </subcellularLocation>
</comment>
<dbReference type="Gene3D" id="3.30.50.10">
    <property type="entry name" value="Erythroid Transcription Factor GATA-1, subunit A"/>
    <property type="match status" value="1"/>
</dbReference>
<dbReference type="OrthoDB" id="515401at2759"/>
<evidence type="ECO:0000256" key="3">
    <source>
        <dbReference type="ARBA" id="ARBA00022771"/>
    </source>
</evidence>
<dbReference type="Pfam" id="PF00320">
    <property type="entry name" value="GATA"/>
    <property type="match status" value="1"/>
</dbReference>
<sequence>MKRGEDVKEEGEEGQCDTGGALMVACYNCGSTVTPLWRRDDSGNTICNACGLYYRLHGVHRPIRL</sequence>
<dbReference type="InParanoid" id="A0A448YMT0"/>
<organism evidence="10 11">
    <name type="scientific">Brettanomyces naardenensis</name>
    <name type="common">Yeast</name>
    <dbReference type="NCBI Taxonomy" id="13370"/>
    <lineage>
        <taxon>Eukaryota</taxon>
        <taxon>Fungi</taxon>
        <taxon>Dikarya</taxon>
        <taxon>Ascomycota</taxon>
        <taxon>Saccharomycotina</taxon>
        <taxon>Pichiomycetes</taxon>
        <taxon>Pichiales</taxon>
        <taxon>Pichiaceae</taxon>
        <taxon>Brettanomyces</taxon>
    </lineage>
</organism>
<evidence type="ECO:0000256" key="4">
    <source>
        <dbReference type="ARBA" id="ARBA00022833"/>
    </source>
</evidence>
<evidence type="ECO:0000256" key="8">
    <source>
        <dbReference type="PROSITE-ProRule" id="PRU00094"/>
    </source>
</evidence>
<dbReference type="SMART" id="SM00401">
    <property type="entry name" value="ZnF_GATA"/>
    <property type="match status" value="1"/>
</dbReference>
<dbReference type="GO" id="GO:0005634">
    <property type="term" value="C:nucleus"/>
    <property type="evidence" value="ECO:0007669"/>
    <property type="project" value="UniProtKB-SubCell"/>
</dbReference>
<evidence type="ECO:0000256" key="7">
    <source>
        <dbReference type="ARBA" id="ARBA00023242"/>
    </source>
</evidence>
<name>A0A448YMT0_BRENA</name>
<evidence type="ECO:0000313" key="10">
    <source>
        <dbReference type="EMBL" id="VEU22259.1"/>
    </source>
</evidence>
<feature type="domain" description="GATA-type" evidence="9">
    <location>
        <begin position="26"/>
        <end position="65"/>
    </location>
</feature>
<dbReference type="GO" id="GO:0000981">
    <property type="term" value="F:DNA-binding transcription factor activity, RNA polymerase II-specific"/>
    <property type="evidence" value="ECO:0007669"/>
    <property type="project" value="TreeGrafter"/>
</dbReference>
<dbReference type="InterPro" id="IPR039355">
    <property type="entry name" value="Transcription_factor_GATA"/>
</dbReference>
<dbReference type="SUPFAM" id="SSF57716">
    <property type="entry name" value="Glucocorticoid receptor-like (DNA-binding domain)"/>
    <property type="match status" value="1"/>
</dbReference>
<evidence type="ECO:0000256" key="5">
    <source>
        <dbReference type="ARBA" id="ARBA00023015"/>
    </source>
</evidence>
<dbReference type="GO" id="GO:0045944">
    <property type="term" value="P:positive regulation of transcription by RNA polymerase II"/>
    <property type="evidence" value="ECO:0007669"/>
    <property type="project" value="TreeGrafter"/>
</dbReference>
<keyword evidence="2" id="KW-0479">Metal-binding</keyword>
<dbReference type="PRINTS" id="PR00619">
    <property type="entry name" value="GATAZNFINGER"/>
</dbReference>
<keyword evidence="6" id="KW-0804">Transcription</keyword>
<dbReference type="Proteomes" id="UP000290900">
    <property type="component" value="Unassembled WGS sequence"/>
</dbReference>
<dbReference type="PROSITE" id="PS50114">
    <property type="entry name" value="GATA_ZN_FINGER_2"/>
    <property type="match status" value="1"/>
</dbReference>
<dbReference type="CDD" id="cd00202">
    <property type="entry name" value="ZnF_GATA"/>
    <property type="match status" value="1"/>
</dbReference>
<dbReference type="InterPro" id="IPR000679">
    <property type="entry name" value="Znf_GATA"/>
</dbReference>
<protein>
    <submittedName>
        <fullName evidence="10">DEKNAAC103286</fullName>
    </submittedName>
</protein>
<evidence type="ECO:0000259" key="9">
    <source>
        <dbReference type="PROSITE" id="PS50114"/>
    </source>
</evidence>
<accession>A0A448YMT0</accession>
<gene>
    <name evidence="10" type="ORF">BRENAR_LOCUS2990</name>
</gene>
<dbReference type="InterPro" id="IPR013088">
    <property type="entry name" value="Znf_NHR/GATA"/>
</dbReference>
<reference evidence="10 11" key="1">
    <citation type="submission" date="2018-12" db="EMBL/GenBank/DDBJ databases">
        <authorList>
            <person name="Tiukova I."/>
            <person name="Dainat J."/>
        </authorList>
    </citation>
    <scope>NUCLEOTIDE SEQUENCE [LARGE SCALE GENOMIC DNA]</scope>
</reference>
<keyword evidence="4" id="KW-0862">Zinc</keyword>
<evidence type="ECO:0000313" key="11">
    <source>
        <dbReference type="Proteomes" id="UP000290900"/>
    </source>
</evidence>
<dbReference type="STRING" id="13370.A0A448YMT0"/>
<keyword evidence="11" id="KW-1185">Reference proteome</keyword>
<keyword evidence="3 8" id="KW-0863">Zinc-finger</keyword>
<dbReference type="PANTHER" id="PTHR10071">
    <property type="entry name" value="TRANSCRIPTION FACTOR GATA FAMILY MEMBER"/>
    <property type="match status" value="1"/>
</dbReference>
<dbReference type="GO" id="GO:0008270">
    <property type="term" value="F:zinc ion binding"/>
    <property type="evidence" value="ECO:0007669"/>
    <property type="project" value="UniProtKB-KW"/>
</dbReference>
<dbReference type="PANTHER" id="PTHR10071:SF335">
    <property type="entry name" value="IRON-SENSING TRANSCRIPTIONAL REPRESSOR-RELATED"/>
    <property type="match status" value="1"/>
</dbReference>
<proteinExistence type="predicted"/>
<dbReference type="GO" id="GO:0000978">
    <property type="term" value="F:RNA polymerase II cis-regulatory region sequence-specific DNA binding"/>
    <property type="evidence" value="ECO:0007669"/>
    <property type="project" value="TreeGrafter"/>
</dbReference>
<dbReference type="EMBL" id="CAACVR010000022">
    <property type="protein sequence ID" value="VEU22259.1"/>
    <property type="molecule type" value="Genomic_DNA"/>
</dbReference>
<dbReference type="GO" id="GO:0000122">
    <property type="term" value="P:negative regulation of transcription by RNA polymerase II"/>
    <property type="evidence" value="ECO:0007669"/>
    <property type="project" value="TreeGrafter"/>
</dbReference>
<evidence type="ECO:0000256" key="6">
    <source>
        <dbReference type="ARBA" id="ARBA00023163"/>
    </source>
</evidence>
<dbReference type="AlphaFoldDB" id="A0A448YMT0"/>
<keyword evidence="5" id="KW-0805">Transcription regulation</keyword>
<dbReference type="PROSITE" id="PS00344">
    <property type="entry name" value="GATA_ZN_FINGER_1"/>
    <property type="match status" value="1"/>
</dbReference>
<feature type="non-terminal residue" evidence="10">
    <location>
        <position position="65"/>
    </location>
</feature>
<evidence type="ECO:0000256" key="1">
    <source>
        <dbReference type="ARBA" id="ARBA00004123"/>
    </source>
</evidence>
<keyword evidence="7" id="KW-0539">Nucleus</keyword>